<keyword evidence="2" id="KW-1185">Reference proteome</keyword>
<dbReference type="RefSeq" id="WP_168925996.1">
    <property type="nucleotide sequence ID" value="NZ_JAAXLJ010000026.1"/>
</dbReference>
<evidence type="ECO:0000313" key="2">
    <source>
        <dbReference type="Proteomes" id="UP000763447"/>
    </source>
</evidence>
<name>A0ABX1KZU6_9LACO</name>
<protein>
    <submittedName>
        <fullName evidence="1">Uncharacterized protein</fullName>
    </submittedName>
</protein>
<gene>
    <name evidence="1" type="ORF">HC026_11095</name>
</gene>
<sequence>MRLAHQSLSTIYAKRMIKSKDDEGNVIKGWGDPIPLSVDVQPAGGSVNAAIYGKDLNYIKSIMYQGDEIKEGRDEDAGLFLFAPTDGEPDYKINSISTYASHTIIIAEKVRNDG</sequence>
<dbReference type="Proteomes" id="UP000763447">
    <property type="component" value="Unassembled WGS sequence"/>
</dbReference>
<accession>A0ABX1KZU6</accession>
<evidence type="ECO:0000313" key="1">
    <source>
        <dbReference type="EMBL" id="NLR19438.1"/>
    </source>
</evidence>
<reference evidence="1 2" key="1">
    <citation type="submission" date="2020-04" db="EMBL/GenBank/DDBJ databases">
        <title>A novel species of genus Lactobacillus that was isolated from fermented food Zha-chili.</title>
        <authorList>
            <person name="Zhang Z."/>
        </authorList>
    </citation>
    <scope>NUCLEOTIDE SEQUENCE [LARGE SCALE GENOMIC DNA]</scope>
    <source>
        <strain evidence="2">HBUAS51383</strain>
    </source>
</reference>
<organism evidence="1 2">
    <name type="scientific">Secundilactobacillus angelensis</name>
    <dbReference type="NCBI Taxonomy" id="2722706"/>
    <lineage>
        <taxon>Bacteria</taxon>
        <taxon>Bacillati</taxon>
        <taxon>Bacillota</taxon>
        <taxon>Bacilli</taxon>
        <taxon>Lactobacillales</taxon>
        <taxon>Lactobacillaceae</taxon>
        <taxon>Secundilactobacillus</taxon>
    </lineage>
</organism>
<dbReference type="EMBL" id="JAAXLJ010000026">
    <property type="protein sequence ID" value="NLR19438.1"/>
    <property type="molecule type" value="Genomic_DNA"/>
</dbReference>
<proteinExistence type="predicted"/>
<comment type="caution">
    <text evidence="1">The sequence shown here is derived from an EMBL/GenBank/DDBJ whole genome shotgun (WGS) entry which is preliminary data.</text>
</comment>